<protein>
    <submittedName>
        <fullName evidence="1">SH3 domain-containing protein</fullName>
    </submittedName>
</protein>
<comment type="caution">
    <text evidence="1">The sequence shown here is derived from an EMBL/GenBank/DDBJ whole genome shotgun (WGS) entry which is preliminary data.</text>
</comment>
<proteinExistence type="predicted"/>
<evidence type="ECO:0000313" key="1">
    <source>
        <dbReference type="EMBL" id="TGL23148.1"/>
    </source>
</evidence>
<evidence type="ECO:0000313" key="2">
    <source>
        <dbReference type="Proteomes" id="UP000298200"/>
    </source>
</evidence>
<reference evidence="2" key="1">
    <citation type="journal article" date="2019" name="PLoS Negl. Trop. Dis.">
        <title>Revisiting the worldwide diversity of Leptospira species in the environment.</title>
        <authorList>
            <person name="Vincent A.T."/>
            <person name="Schiettekatte O."/>
            <person name="Bourhy P."/>
            <person name="Veyrier F.J."/>
            <person name="Picardeau M."/>
        </authorList>
    </citation>
    <scope>NUCLEOTIDE SEQUENCE [LARGE SCALE GENOMIC DNA]</scope>
    <source>
        <strain evidence="2">201800272</strain>
    </source>
</reference>
<dbReference type="RefSeq" id="WP_135634164.1">
    <property type="nucleotide sequence ID" value="NZ_RQFU01000006.1"/>
</dbReference>
<dbReference type="EMBL" id="RQFU01000006">
    <property type="protein sequence ID" value="TGL23148.1"/>
    <property type="molecule type" value="Genomic_DNA"/>
</dbReference>
<name>A0ABY2M5A1_9LEPT</name>
<dbReference type="Gene3D" id="2.30.30.40">
    <property type="entry name" value="SH3 Domains"/>
    <property type="match status" value="1"/>
</dbReference>
<organism evidence="1 2">
    <name type="scientific">Leptospira yanagawae</name>
    <dbReference type="NCBI Taxonomy" id="293069"/>
    <lineage>
        <taxon>Bacteria</taxon>
        <taxon>Pseudomonadati</taxon>
        <taxon>Spirochaetota</taxon>
        <taxon>Spirochaetia</taxon>
        <taxon>Leptospirales</taxon>
        <taxon>Leptospiraceae</taxon>
        <taxon>Leptospira</taxon>
    </lineage>
</organism>
<dbReference type="Proteomes" id="UP000298200">
    <property type="component" value="Unassembled WGS sequence"/>
</dbReference>
<keyword evidence="2" id="KW-1185">Reference proteome</keyword>
<accession>A0ABY2M5A1</accession>
<gene>
    <name evidence="1" type="ORF">EHQ46_05790</name>
</gene>
<sequence>MKFIFLTITILFLSFCKENTKITGSNKEFAIVTASNLYSRKSPNLNSEILGKYPFGSPLEINTSDSYDDIVKGQKGKWIKEKQTNGYIFNKFVILTSGNSSKLKGKVDICNFVCGGGCFIPPGDIYLIGEYYIQLHDHMDYIPEETIPCSTIRIGKYNKIKDDYYFSLPIKYAGYSGIKDDCRINFIENLDKVAEERILKYLNEKFILNRMSDKKGTYFIINEKKIYDRSRYHEYCSEQSLHDQIVEIFDSYYIEEEIKEHSIFLNFKKKFDEKVSE</sequence>